<feature type="domain" description="MobA/VirD2-like nuclease" evidence="1">
    <location>
        <begin position="27"/>
        <end position="156"/>
    </location>
</feature>
<sequence>MAISKILYMKDCGNHFPGKHLKVAIDYISEPEKTQNGKFVAGFNCQLDAAYEQMKQTKEKFGKTDKRQGYHIIISFEKGEVDGDTAFEIIGKFAKEYLGSDYEAVYSVHDNTDHIHGHIVFNSVSFLDGMKFHYKKGDWAKKIQPVTNRICEEYGLSTIQIEADQAKPSDHYKEWNEYRDGKFVWSNMIKRDLDACIMQAPTYDSFLELLADKGYEIKAGKYLAIKPPGMYRYKRCKTLGDEYCEEKIRERIKAEDLSSYKPYQKNMQPRIVYCKVNRFKRTKFSGLQKKYFAKLYRTRKLKKKPYSQSWKYKDDIKKMHKLQEQYLFLVKHDIPNVVELVATTDNLTDKKKEVSKEKSKVFKDRAKFNPLFEMLGEINELKECENSFESGDKFFEDEHKQWITLVENLKKQGYSIEEVEKLKEHYRNEISRVRDLEKIVFKELNLAKSILSEITKETEGRTQEEVKEQWQTIKEKKEVKQPKR</sequence>
<dbReference type="Proteomes" id="UP000199701">
    <property type="component" value="Unassembled WGS sequence"/>
</dbReference>
<evidence type="ECO:0000259" key="1">
    <source>
        <dbReference type="Pfam" id="PF03432"/>
    </source>
</evidence>
<name>A0A1I0NHI5_9FIRM</name>
<dbReference type="AlphaFoldDB" id="A0A1I0NHI5"/>
<organism evidence="2 3">
    <name type="scientific">[Clostridium] fimetarium</name>
    <dbReference type="NCBI Taxonomy" id="99656"/>
    <lineage>
        <taxon>Bacteria</taxon>
        <taxon>Bacillati</taxon>
        <taxon>Bacillota</taxon>
        <taxon>Clostridia</taxon>
        <taxon>Lachnospirales</taxon>
        <taxon>Lachnospiraceae</taxon>
    </lineage>
</organism>
<dbReference type="EMBL" id="FOJI01000003">
    <property type="protein sequence ID" value="SEW00778.1"/>
    <property type="molecule type" value="Genomic_DNA"/>
</dbReference>
<evidence type="ECO:0000313" key="2">
    <source>
        <dbReference type="EMBL" id="SEW00778.1"/>
    </source>
</evidence>
<gene>
    <name evidence="2" type="ORF">SAMN05421659_103106</name>
</gene>
<dbReference type="InterPro" id="IPR005094">
    <property type="entry name" value="Endonuclease_MobA/VirD2"/>
</dbReference>
<dbReference type="STRING" id="99656.SAMN05421659_103106"/>
<dbReference type="RefSeq" id="WP_242940962.1">
    <property type="nucleotide sequence ID" value="NZ_FOJI01000003.1"/>
</dbReference>
<protein>
    <submittedName>
        <fullName evidence="2">Relaxase/Mobilisation nuclease domain-containing protein</fullName>
    </submittedName>
</protein>
<reference evidence="2 3" key="1">
    <citation type="submission" date="2016-10" db="EMBL/GenBank/DDBJ databases">
        <authorList>
            <person name="de Groot N.N."/>
        </authorList>
    </citation>
    <scope>NUCLEOTIDE SEQUENCE [LARGE SCALE GENOMIC DNA]</scope>
    <source>
        <strain evidence="2 3">DSM 9179</strain>
    </source>
</reference>
<proteinExistence type="predicted"/>
<evidence type="ECO:0000313" key="3">
    <source>
        <dbReference type="Proteomes" id="UP000199701"/>
    </source>
</evidence>
<accession>A0A1I0NHI5</accession>
<dbReference type="Pfam" id="PF03432">
    <property type="entry name" value="Relaxase"/>
    <property type="match status" value="1"/>
</dbReference>
<keyword evidence="3" id="KW-1185">Reference proteome</keyword>